<dbReference type="Gene3D" id="3.30.565.10">
    <property type="entry name" value="Histidine kinase-like ATPase, C-terminal domain"/>
    <property type="match status" value="1"/>
</dbReference>
<dbReference type="InterPro" id="IPR011006">
    <property type="entry name" value="CheY-like_superfamily"/>
</dbReference>
<dbReference type="SUPFAM" id="SSF52172">
    <property type="entry name" value="CheY-like"/>
    <property type="match status" value="2"/>
</dbReference>
<evidence type="ECO:0000256" key="1">
    <source>
        <dbReference type="ARBA" id="ARBA00000085"/>
    </source>
</evidence>
<dbReference type="GO" id="GO:0000155">
    <property type="term" value="F:phosphorelay sensor kinase activity"/>
    <property type="evidence" value="ECO:0007669"/>
    <property type="project" value="InterPro"/>
</dbReference>
<dbReference type="SMART" id="SM00387">
    <property type="entry name" value="HATPase_c"/>
    <property type="match status" value="1"/>
</dbReference>
<dbReference type="InterPro" id="IPR036890">
    <property type="entry name" value="HATPase_C_sf"/>
</dbReference>
<evidence type="ECO:0000313" key="9">
    <source>
        <dbReference type="EMBL" id="ASG22977.1"/>
    </source>
</evidence>
<keyword evidence="3 4" id="KW-0597">Phosphoprotein</keyword>
<feature type="domain" description="Response regulatory" evidence="8">
    <location>
        <begin position="178"/>
        <end position="296"/>
    </location>
</feature>
<organism evidence="9 10">
    <name type="scientific">Nitrospirillum viridazoti CBAmc</name>
    <dbReference type="NCBI Taxonomy" id="1441467"/>
    <lineage>
        <taxon>Bacteria</taxon>
        <taxon>Pseudomonadati</taxon>
        <taxon>Pseudomonadota</taxon>
        <taxon>Alphaproteobacteria</taxon>
        <taxon>Rhodospirillales</taxon>
        <taxon>Azospirillaceae</taxon>
        <taxon>Nitrospirillum</taxon>
        <taxon>Nitrospirillum viridazoti</taxon>
    </lineage>
</organism>
<evidence type="ECO:0000313" key="10">
    <source>
        <dbReference type="Proteomes" id="UP000197153"/>
    </source>
</evidence>
<dbReference type="Gene3D" id="1.10.287.130">
    <property type="match status" value="1"/>
</dbReference>
<dbReference type="CDD" id="cd17574">
    <property type="entry name" value="REC_OmpR"/>
    <property type="match status" value="1"/>
</dbReference>
<feature type="modified residue" description="4-aspartylphosphate" evidence="4">
    <location>
        <position position="227"/>
    </location>
</feature>
<dbReference type="PANTHER" id="PTHR43547:SF2">
    <property type="entry name" value="HYBRID SIGNAL TRANSDUCTION HISTIDINE KINASE C"/>
    <property type="match status" value="1"/>
</dbReference>
<gene>
    <name evidence="9" type="ORF">Y958_19050</name>
</gene>
<dbReference type="AlphaFoldDB" id="A0A248JW87"/>
<dbReference type="Pfam" id="PF00512">
    <property type="entry name" value="HisKA"/>
    <property type="match status" value="1"/>
</dbReference>
<dbReference type="EC" id="2.7.13.3" evidence="2"/>
<sequence length="620" mass="68488">MDDVPEKAVRGGFRPGDGNDGSARVRRADGGGLGRPMTSGSTHRVLLVEDSPTQALQLQMMLERRGWSVTVCGDAESALEQLGREMPDLAIVDYHLPRMNGDEFVRRVRMDMRTRGLSVLMLTDSHAADRERQGYDSGADAYVPKSVDTDILLSRVGALLRKTTAAAAQAPVDIRQSRLLVVDDSPTYLFFITAQLQEDGHEVIGVSSGREALARMAEEKFDCVVVDLVMPEMSGTELCQHLDRMRRQHDRLFQIIILTSRDNKEDMMRGLEAGADDFVGKAGESEILKARIRALLRRKFLHEENLRISGEFRDKELELERTRDERRIAQERAAMTEALERSHAELAEAYQELQGTQAQLVQAAKMASLGALVAGIAHELNNPLAFVGNHLGTVLRCLETITPEVQGHLSDKGARDLDKMRQRLDAMRLGIDRVENLVVKLRTFSRLDEAEVKEVEIEDSLESVLTLLQHKLSDRITVERRYEGPKRITCQPGPLNQVLMNVVGNAIDAIEGTGTITLATGRNGAMFRLSVRDTGHGIPAAIRDRICEPFFTTKPVGSGTGLGLSISYSIIQRHRGRLEFHSDEGRGTEVVIEIPMDGASADAPTLPDPAQTAHAMPGEA</sequence>
<reference evidence="9 10" key="1">
    <citation type="submission" date="2017-06" db="EMBL/GenBank/DDBJ databases">
        <title>Complete genome sequence of Nitrospirillum amazonense strain CBAmC, an endophytic nitrogen-fixing and plant growth-promoting bacterium, isolated from sugarcane.</title>
        <authorList>
            <person name="Schwab S."/>
            <person name="dos Santos Teixeira K.R."/>
            <person name="Simoes Araujo J.L."/>
            <person name="Soares Vidal M."/>
            <person name="Borges de Freitas H.R."/>
            <person name="Rivello Crivelaro A.L."/>
            <person name="Bueno de Camargo Nunes A."/>
            <person name="dos Santos C.M."/>
            <person name="Palmeira da Silva Rosa D."/>
            <person name="da Silva Padilha D."/>
            <person name="da Silva E."/>
            <person name="Araujo Terra L."/>
            <person name="Soares Mendes V."/>
            <person name="Farinelli L."/>
            <person name="Magalhaes Cruz L."/>
            <person name="Baldani J.I."/>
        </authorList>
    </citation>
    <scope>NUCLEOTIDE SEQUENCE [LARGE SCALE GENOMIC DNA]</scope>
    <source>
        <strain evidence="9 10">CBAmC</strain>
    </source>
</reference>
<dbReference type="InterPro" id="IPR003594">
    <property type="entry name" value="HATPase_dom"/>
</dbReference>
<keyword evidence="10" id="KW-1185">Reference proteome</keyword>
<feature type="region of interest" description="Disordered" evidence="6">
    <location>
        <begin position="599"/>
        <end position="620"/>
    </location>
</feature>
<dbReference type="Pfam" id="PF00072">
    <property type="entry name" value="Response_reg"/>
    <property type="match status" value="2"/>
</dbReference>
<dbReference type="PANTHER" id="PTHR43547">
    <property type="entry name" value="TWO-COMPONENT HISTIDINE KINASE"/>
    <property type="match status" value="1"/>
</dbReference>
<dbReference type="PROSITE" id="PS50110">
    <property type="entry name" value="RESPONSE_REGULATORY"/>
    <property type="match status" value="2"/>
</dbReference>
<keyword evidence="5" id="KW-0175">Coiled coil</keyword>
<feature type="domain" description="Response regulatory" evidence="8">
    <location>
        <begin position="44"/>
        <end position="160"/>
    </location>
</feature>
<protein>
    <recommendedName>
        <fullName evidence="2">histidine kinase</fullName>
        <ecNumber evidence="2">2.7.13.3</ecNumber>
    </recommendedName>
</protein>
<dbReference type="KEGG" id="nao:Y958_19050"/>
<name>A0A248JW87_9PROT</name>
<evidence type="ECO:0000256" key="2">
    <source>
        <dbReference type="ARBA" id="ARBA00012438"/>
    </source>
</evidence>
<dbReference type="Proteomes" id="UP000197153">
    <property type="component" value="Chromosome 2"/>
</dbReference>
<evidence type="ECO:0000256" key="5">
    <source>
        <dbReference type="SAM" id="Coils"/>
    </source>
</evidence>
<dbReference type="SUPFAM" id="SSF47384">
    <property type="entry name" value="Homodimeric domain of signal transducing histidine kinase"/>
    <property type="match status" value="1"/>
</dbReference>
<dbReference type="Pfam" id="PF02518">
    <property type="entry name" value="HATPase_c"/>
    <property type="match status" value="1"/>
</dbReference>
<feature type="coiled-coil region" evidence="5">
    <location>
        <begin position="312"/>
        <end position="359"/>
    </location>
</feature>
<dbReference type="SMART" id="SM00388">
    <property type="entry name" value="HisKA"/>
    <property type="match status" value="1"/>
</dbReference>
<evidence type="ECO:0000256" key="6">
    <source>
        <dbReference type="SAM" id="MobiDB-lite"/>
    </source>
</evidence>
<evidence type="ECO:0000256" key="4">
    <source>
        <dbReference type="PROSITE-ProRule" id="PRU00169"/>
    </source>
</evidence>
<dbReference type="SMART" id="SM00448">
    <property type="entry name" value="REC"/>
    <property type="match status" value="2"/>
</dbReference>
<accession>A0A248JW87</accession>
<keyword evidence="9" id="KW-0418">Kinase</keyword>
<dbReference type="InterPro" id="IPR003661">
    <property type="entry name" value="HisK_dim/P_dom"/>
</dbReference>
<dbReference type="PROSITE" id="PS50109">
    <property type="entry name" value="HIS_KIN"/>
    <property type="match status" value="1"/>
</dbReference>
<dbReference type="InterPro" id="IPR001789">
    <property type="entry name" value="Sig_transdc_resp-reg_receiver"/>
</dbReference>
<evidence type="ECO:0000259" key="8">
    <source>
        <dbReference type="PROSITE" id="PS50110"/>
    </source>
</evidence>
<dbReference type="InterPro" id="IPR036097">
    <property type="entry name" value="HisK_dim/P_sf"/>
</dbReference>
<feature type="modified residue" description="4-aspartylphosphate" evidence="4">
    <location>
        <position position="93"/>
    </location>
</feature>
<proteinExistence type="predicted"/>
<dbReference type="PRINTS" id="PR00344">
    <property type="entry name" value="BCTRLSENSOR"/>
</dbReference>
<dbReference type="CDD" id="cd00082">
    <property type="entry name" value="HisKA"/>
    <property type="match status" value="1"/>
</dbReference>
<evidence type="ECO:0000256" key="3">
    <source>
        <dbReference type="ARBA" id="ARBA00022553"/>
    </source>
</evidence>
<keyword evidence="9" id="KW-0808">Transferase</keyword>
<dbReference type="Gene3D" id="3.40.50.2300">
    <property type="match status" value="2"/>
</dbReference>
<feature type="region of interest" description="Disordered" evidence="6">
    <location>
        <begin position="1"/>
        <end position="41"/>
    </location>
</feature>
<dbReference type="CDD" id="cd00156">
    <property type="entry name" value="REC"/>
    <property type="match status" value="1"/>
</dbReference>
<dbReference type="EMBL" id="CP022111">
    <property type="protein sequence ID" value="ASG22977.1"/>
    <property type="molecule type" value="Genomic_DNA"/>
</dbReference>
<evidence type="ECO:0000259" key="7">
    <source>
        <dbReference type="PROSITE" id="PS50109"/>
    </source>
</evidence>
<dbReference type="InterPro" id="IPR004358">
    <property type="entry name" value="Sig_transdc_His_kin-like_C"/>
</dbReference>
<dbReference type="SUPFAM" id="SSF55874">
    <property type="entry name" value="ATPase domain of HSP90 chaperone/DNA topoisomerase II/histidine kinase"/>
    <property type="match status" value="1"/>
</dbReference>
<comment type="catalytic activity">
    <reaction evidence="1">
        <text>ATP + protein L-histidine = ADP + protein N-phospho-L-histidine.</text>
        <dbReference type="EC" id="2.7.13.3"/>
    </reaction>
</comment>
<dbReference type="InterPro" id="IPR005467">
    <property type="entry name" value="His_kinase_dom"/>
</dbReference>
<feature type="domain" description="Histidine kinase" evidence="7">
    <location>
        <begin position="375"/>
        <end position="598"/>
    </location>
</feature>